<keyword evidence="3" id="KW-1003">Cell membrane</keyword>
<feature type="transmembrane region" description="Helical" evidence="8">
    <location>
        <begin position="85"/>
        <end position="103"/>
    </location>
</feature>
<dbReference type="FunCoup" id="D6TYM1">
    <property type="interactions" value="103"/>
</dbReference>
<evidence type="ECO:0000256" key="3">
    <source>
        <dbReference type="ARBA" id="ARBA00022475"/>
    </source>
</evidence>
<gene>
    <name evidence="9" type="ORF">Krac_6251</name>
</gene>
<dbReference type="Gene3D" id="1.10.3730.20">
    <property type="match status" value="1"/>
</dbReference>
<evidence type="ECO:0000256" key="5">
    <source>
        <dbReference type="ARBA" id="ARBA00022989"/>
    </source>
</evidence>
<dbReference type="GO" id="GO:0005886">
    <property type="term" value="C:plasma membrane"/>
    <property type="evidence" value="ECO:0007669"/>
    <property type="project" value="UniProtKB-SubCell"/>
</dbReference>
<dbReference type="GO" id="GO:0022857">
    <property type="term" value="F:transmembrane transporter activity"/>
    <property type="evidence" value="ECO:0007669"/>
    <property type="project" value="InterPro"/>
</dbReference>
<name>D6TYM1_KTERA</name>
<organism evidence="9 10">
    <name type="scientific">Ktedonobacter racemifer DSM 44963</name>
    <dbReference type="NCBI Taxonomy" id="485913"/>
    <lineage>
        <taxon>Bacteria</taxon>
        <taxon>Bacillati</taxon>
        <taxon>Chloroflexota</taxon>
        <taxon>Ktedonobacteria</taxon>
        <taxon>Ktedonobacterales</taxon>
        <taxon>Ktedonobacteraceae</taxon>
        <taxon>Ktedonobacter</taxon>
    </lineage>
</organism>
<reference evidence="9 10" key="1">
    <citation type="journal article" date="2011" name="Stand. Genomic Sci.">
        <title>Non-contiguous finished genome sequence and contextual data of the filamentous soil bacterium Ktedonobacter racemifer type strain (SOSP1-21).</title>
        <authorList>
            <person name="Chang Y.J."/>
            <person name="Land M."/>
            <person name="Hauser L."/>
            <person name="Chertkov O."/>
            <person name="Del Rio T.G."/>
            <person name="Nolan M."/>
            <person name="Copeland A."/>
            <person name="Tice H."/>
            <person name="Cheng J.F."/>
            <person name="Lucas S."/>
            <person name="Han C."/>
            <person name="Goodwin L."/>
            <person name="Pitluck S."/>
            <person name="Ivanova N."/>
            <person name="Ovchinikova G."/>
            <person name="Pati A."/>
            <person name="Chen A."/>
            <person name="Palaniappan K."/>
            <person name="Mavromatis K."/>
            <person name="Liolios K."/>
            <person name="Brettin T."/>
            <person name="Fiebig A."/>
            <person name="Rohde M."/>
            <person name="Abt B."/>
            <person name="Goker M."/>
            <person name="Detter J.C."/>
            <person name="Woyke T."/>
            <person name="Bristow J."/>
            <person name="Eisen J.A."/>
            <person name="Markowitz V."/>
            <person name="Hugenholtz P."/>
            <person name="Kyrpides N.C."/>
            <person name="Klenk H.P."/>
            <person name="Lapidus A."/>
        </authorList>
    </citation>
    <scope>NUCLEOTIDE SEQUENCE [LARGE SCALE GENOMIC DNA]</scope>
    <source>
        <strain evidence="10">DSM 44963</strain>
    </source>
</reference>
<dbReference type="RefSeq" id="WP_007917119.1">
    <property type="nucleotide sequence ID" value="NZ_ADVG01000003.1"/>
</dbReference>
<dbReference type="Proteomes" id="UP000004508">
    <property type="component" value="Unassembled WGS sequence"/>
</dbReference>
<comment type="similarity">
    <text evidence="7">Belongs to the drug/metabolite transporter (DMT) superfamily. Small multidrug resistance (SMR) (TC 2.A.7.1) family.</text>
</comment>
<dbReference type="PANTHER" id="PTHR30561">
    <property type="entry name" value="SMR FAMILY PROTON-DEPENDENT DRUG EFFLUX TRANSPORTER SUGE"/>
    <property type="match status" value="1"/>
</dbReference>
<dbReference type="InterPro" id="IPR045324">
    <property type="entry name" value="Small_multidrug_res"/>
</dbReference>
<evidence type="ECO:0000256" key="8">
    <source>
        <dbReference type="SAM" id="Phobius"/>
    </source>
</evidence>
<comment type="caution">
    <text evidence="9">The sequence shown here is derived from an EMBL/GenBank/DDBJ whole genome shotgun (WGS) entry which is preliminary data.</text>
</comment>
<dbReference type="FunFam" id="1.10.3730.20:FF:000001">
    <property type="entry name" value="Quaternary ammonium compound resistance transporter SugE"/>
    <property type="match status" value="1"/>
</dbReference>
<sequence>MNWVLLLLAGLFEIVGVIGLQKTVKKETWLTYVFFIGAFTTSFSLLIFAMKTIPLSTAYAVWTGIGTAGAAVVGMTFFGEAKSPLRMLCLVGVILSVIGLKLFA</sequence>
<evidence type="ECO:0000256" key="2">
    <source>
        <dbReference type="ARBA" id="ARBA00022448"/>
    </source>
</evidence>
<protein>
    <submittedName>
        <fullName evidence="9">Small multidrug resistance protein</fullName>
    </submittedName>
</protein>
<dbReference type="AlphaFoldDB" id="D6TYM1"/>
<evidence type="ECO:0000256" key="4">
    <source>
        <dbReference type="ARBA" id="ARBA00022692"/>
    </source>
</evidence>
<evidence type="ECO:0000313" key="9">
    <source>
        <dbReference type="EMBL" id="EFH85096.1"/>
    </source>
</evidence>
<evidence type="ECO:0000313" key="10">
    <source>
        <dbReference type="Proteomes" id="UP000004508"/>
    </source>
</evidence>
<dbReference type="OrthoDB" id="21828at2"/>
<evidence type="ECO:0000256" key="6">
    <source>
        <dbReference type="ARBA" id="ARBA00023136"/>
    </source>
</evidence>
<dbReference type="eggNOG" id="COG2076">
    <property type="taxonomic scope" value="Bacteria"/>
</dbReference>
<evidence type="ECO:0000256" key="7">
    <source>
        <dbReference type="RuleBase" id="RU003942"/>
    </source>
</evidence>
<dbReference type="Pfam" id="PF00893">
    <property type="entry name" value="Multi_Drug_Res"/>
    <property type="match status" value="1"/>
</dbReference>
<dbReference type="InterPro" id="IPR037185">
    <property type="entry name" value="EmrE-like"/>
</dbReference>
<feature type="transmembrane region" description="Helical" evidence="8">
    <location>
        <begin position="57"/>
        <end position="79"/>
    </location>
</feature>
<dbReference type="SUPFAM" id="SSF103481">
    <property type="entry name" value="Multidrug resistance efflux transporter EmrE"/>
    <property type="match status" value="1"/>
</dbReference>
<dbReference type="EMBL" id="ADVG01000003">
    <property type="protein sequence ID" value="EFH85096.1"/>
    <property type="molecule type" value="Genomic_DNA"/>
</dbReference>
<dbReference type="PANTHER" id="PTHR30561:SF0">
    <property type="entry name" value="GUANIDINIUM EXPORTER"/>
    <property type="match status" value="1"/>
</dbReference>
<dbReference type="InterPro" id="IPR000390">
    <property type="entry name" value="Small_drug/metabolite_transptr"/>
</dbReference>
<keyword evidence="2" id="KW-0813">Transport</keyword>
<comment type="subcellular location">
    <subcellularLocation>
        <location evidence="1 7">Cell membrane</location>
        <topology evidence="1 7">Multi-pass membrane protein</topology>
    </subcellularLocation>
</comment>
<keyword evidence="10" id="KW-1185">Reference proteome</keyword>
<evidence type="ECO:0000256" key="1">
    <source>
        <dbReference type="ARBA" id="ARBA00004651"/>
    </source>
</evidence>
<feature type="transmembrane region" description="Helical" evidence="8">
    <location>
        <begin position="29"/>
        <end position="50"/>
    </location>
</feature>
<proteinExistence type="inferred from homology"/>
<keyword evidence="5 8" id="KW-1133">Transmembrane helix</keyword>
<keyword evidence="6 8" id="KW-0472">Membrane</keyword>
<keyword evidence="4 7" id="KW-0812">Transmembrane</keyword>
<dbReference type="InParanoid" id="D6TYM1"/>
<accession>D6TYM1</accession>